<keyword evidence="14 18" id="KW-0472">Membrane</keyword>
<evidence type="ECO:0000256" key="18">
    <source>
        <dbReference type="RuleBase" id="RU003705"/>
    </source>
</evidence>
<evidence type="ECO:0000256" key="12">
    <source>
        <dbReference type="ARBA" id="ARBA00022989"/>
    </source>
</evidence>
<keyword evidence="17" id="KW-1160">Virus entry into host cell</keyword>
<evidence type="ECO:0000256" key="17">
    <source>
        <dbReference type="ARBA" id="ARBA00023296"/>
    </source>
</evidence>
<dbReference type="InterPro" id="IPR000776">
    <property type="entry name" value="Fusion_F0_Paramyxovir"/>
</dbReference>
<protein>
    <recommendedName>
        <fullName evidence="2 18">Fusion glycoprotein F0</fullName>
    </recommendedName>
</protein>
<keyword evidence="5" id="KW-1169">Fusion of virus membrane with host cell membrane</keyword>
<keyword evidence="13" id="KW-0175">Coiled coil</keyword>
<sequence length="547" mass="60739">MTMRPNRLITLLVVNILISESIQQIAFTELTKIGVIRARNYKLKIKGSVSTQPMVIKLIPNLNNLSSCTNHDDFIKDYKELLIRILKPINDSLGFARSVVQSRSSGFRFWGAVIGGVALGVAASAQVTAAIALHKANQNAAMIKNLKSAIINTNKAVEKLQTTTSRILLTISALQEQINTNIVPVVNQLGCNVAINSIKLQLNRYFSELSLIFGPNLRDPSSQTLSIQAISQAFNGDFESMLAALDYKKDDFLDLIQSDSIRGRIIDVDMENFFISLQIEYPDLITIDSAIIQEFNLISHNDKGVEWMSAFPRAILKRGNFLSNIDLKDCSQTDISYVCQEDTSTPMSATLYNCVQGRLEDCARSLVVNSHVSRFALLDGVVFANCVPITCVCTQSDQHLIQDVSASNVMISSENCQEVQIDGMYITVGPRRLNRTMYAHNIVHGPPISTNPIDVSNQLANAEQSIKESKKYLDESNKILSRINPSLVNTGIVVFIIIFMILIIIVIGVIIYWLCRINNKVNQYEFMNKKSTNFSTVSSMSSLIPGI</sequence>
<keyword evidence="7 18" id="KW-0812">Transmembrane</keyword>
<evidence type="ECO:0000256" key="2">
    <source>
        <dbReference type="ARBA" id="ARBA00016586"/>
    </source>
</evidence>
<evidence type="ECO:0000256" key="13">
    <source>
        <dbReference type="ARBA" id="ARBA00023054"/>
    </source>
</evidence>
<keyword evidence="12 18" id="KW-1133">Transmembrane helix</keyword>
<evidence type="ECO:0000256" key="7">
    <source>
        <dbReference type="ARBA" id="ARBA00022692"/>
    </source>
</evidence>
<dbReference type="GO" id="GO:0046718">
    <property type="term" value="P:symbiont entry into host cell"/>
    <property type="evidence" value="ECO:0007669"/>
    <property type="project" value="UniProtKB-KW"/>
</dbReference>
<evidence type="ECO:0000256" key="11">
    <source>
        <dbReference type="ARBA" id="ARBA00022879"/>
    </source>
</evidence>
<evidence type="ECO:0000313" key="20">
    <source>
        <dbReference type="Proteomes" id="UP000830920"/>
    </source>
</evidence>
<keyword evidence="15" id="KW-1015">Disulfide bond</keyword>
<evidence type="ECO:0000256" key="9">
    <source>
        <dbReference type="ARBA" id="ARBA00022844"/>
    </source>
</evidence>
<evidence type="ECO:0000313" key="19">
    <source>
        <dbReference type="EMBL" id="AYM47530.1"/>
    </source>
</evidence>
<evidence type="ECO:0000256" key="1">
    <source>
        <dbReference type="ARBA" id="ARBA00008211"/>
    </source>
</evidence>
<dbReference type="EMBL" id="MG203877">
    <property type="protein sequence ID" value="AYM47530.1"/>
    <property type="molecule type" value="Viral_cRNA"/>
</dbReference>
<proteinExistence type="inferred from homology"/>
<keyword evidence="6" id="KW-1162">Viral penetration into host cytoplasm</keyword>
<evidence type="ECO:0000256" key="14">
    <source>
        <dbReference type="ARBA" id="ARBA00023136"/>
    </source>
</evidence>
<dbReference type="Gene3D" id="2.40.490.10">
    <property type="entry name" value="Newcastle disease virus like domain"/>
    <property type="match status" value="1"/>
</dbReference>
<evidence type="ECO:0000256" key="3">
    <source>
        <dbReference type="ARBA" id="ARBA00022506"/>
    </source>
</evidence>
<accession>A0AA48FD86</accession>
<comment type="subcellular location">
    <subcellularLocation>
        <location evidence="18">Virion membrane</location>
        <topology evidence="18">Single-pass type I membrane protein</topology>
    </subcellularLocation>
    <subcellularLocation>
        <location evidence="18">Host cell membrane</location>
        <topology evidence="18">Single-pass membrane protein</topology>
    </subcellularLocation>
</comment>
<dbReference type="SUPFAM" id="SSF69922">
    <property type="entry name" value="Head and neck region of the ectodomain of NDV fusion glycoprotein"/>
    <property type="match status" value="1"/>
</dbReference>
<dbReference type="Gene3D" id="2.60.40.1690">
    <property type="entry name" value="Head and neck region of the ectodomain of NDV fusion glycoprotein"/>
    <property type="match status" value="1"/>
</dbReference>
<dbReference type="GO" id="GO:0020002">
    <property type="term" value="C:host cell plasma membrane"/>
    <property type="evidence" value="ECO:0007669"/>
    <property type="project" value="UniProtKB-SubCell"/>
</dbReference>
<keyword evidence="11 18" id="KW-0261">Viral envelope protein</keyword>
<dbReference type="Proteomes" id="UP000830920">
    <property type="component" value="Segment"/>
</dbReference>
<keyword evidence="3" id="KW-1168">Fusion of virus membrane with host membrane</keyword>
<evidence type="ECO:0000256" key="16">
    <source>
        <dbReference type="ARBA" id="ARBA00023180"/>
    </source>
</evidence>
<keyword evidence="16" id="KW-0325">Glycoprotein</keyword>
<organism evidence="19 20">
    <name type="scientific">bat paramyxovirus 16797</name>
    <dbReference type="NCBI Taxonomy" id="3070194"/>
    <lineage>
        <taxon>Viruses</taxon>
        <taxon>Riboviria</taxon>
        <taxon>Orthornavirae</taxon>
        <taxon>Negarnaviricota</taxon>
        <taxon>Haploviricotina</taxon>
        <taxon>Monjiviricetes</taxon>
        <taxon>Mononegavirales</taxon>
        <taxon>Paramyxoviridae</taxon>
        <taxon>Orthoparamyxovirinae</taxon>
        <taxon>Parajeilongvirus</taxon>
        <taxon>Parajeilongvirus comorosense</taxon>
        <taxon>Jeilongvirus comorosense</taxon>
    </lineage>
</organism>
<feature type="transmembrane region" description="Helical" evidence="18">
    <location>
        <begin position="492"/>
        <end position="515"/>
    </location>
</feature>
<keyword evidence="10" id="KW-1043">Host membrane</keyword>
<comment type="similarity">
    <text evidence="1 18">Belongs to the paramyxoviruses fusion glycoprotein family.</text>
</comment>
<evidence type="ECO:0000256" key="6">
    <source>
        <dbReference type="ARBA" id="ARBA00022595"/>
    </source>
</evidence>
<name>A0AA48FD86_9MONO</name>
<dbReference type="GO" id="GO:0019064">
    <property type="term" value="P:fusion of virus membrane with host plasma membrane"/>
    <property type="evidence" value="ECO:0007669"/>
    <property type="project" value="UniProtKB-KW"/>
</dbReference>
<dbReference type="SUPFAM" id="SSF58069">
    <property type="entry name" value="Virus ectodomain"/>
    <property type="match status" value="1"/>
</dbReference>
<comment type="subunit">
    <text evidence="18">Homotrimer of disulfide-linked F1-F2.</text>
</comment>
<dbReference type="GO" id="GO:0055036">
    <property type="term" value="C:virion membrane"/>
    <property type="evidence" value="ECO:0007669"/>
    <property type="project" value="UniProtKB-SubCell"/>
</dbReference>
<keyword evidence="9" id="KW-0946">Virion</keyword>
<dbReference type="Gene3D" id="1.10.287.770">
    <property type="entry name" value="YojJ-like"/>
    <property type="match status" value="1"/>
</dbReference>
<dbReference type="GO" id="GO:0019031">
    <property type="term" value="C:viral envelope"/>
    <property type="evidence" value="ECO:0007669"/>
    <property type="project" value="UniProtKB-KW"/>
</dbReference>
<evidence type="ECO:0000256" key="8">
    <source>
        <dbReference type="ARBA" id="ARBA00022729"/>
    </source>
</evidence>
<dbReference type="Gene3D" id="6.10.10.110">
    <property type="match status" value="1"/>
</dbReference>
<dbReference type="Pfam" id="PF00523">
    <property type="entry name" value="Fusion_gly"/>
    <property type="match status" value="1"/>
</dbReference>
<evidence type="ECO:0000256" key="5">
    <source>
        <dbReference type="ARBA" id="ARBA00022521"/>
    </source>
</evidence>
<keyword evidence="20" id="KW-1185">Reference proteome</keyword>
<keyword evidence="4" id="KW-1032">Host cell membrane</keyword>
<gene>
    <name evidence="19" type="primary">F</name>
</gene>
<dbReference type="Gene3D" id="1.10.287.2480">
    <property type="match status" value="1"/>
</dbReference>
<reference evidence="19 20" key="1">
    <citation type="submission" date="2017-10" db="EMBL/GenBank/DDBJ databases">
        <title>Whole Genome Sequence of Bat paramyxovirus highlights the Rodentia origin of Morbilli- and Morbilli-Related viruses.</title>
        <authorList>
            <person name="Pascalis H."/>
            <person name="Melade J."/>
            <person name="Piorkowski G."/>
            <person name="Turpin M."/>
            <person name="Temmam S."/>
            <person name="Ghawar W."/>
            <person name="Goodman S.M."/>
            <person name="Mavingui P."/>
            <person name="de Lamballerie X.N."/>
            <person name="Dellagi K."/>
        </authorList>
    </citation>
    <scope>NUCLEOTIDE SEQUENCE [LARGE SCALE GENOMIC DNA]</scope>
    <source>
        <strain evidence="19 20">Bat-PV-16797</strain>
    </source>
</reference>
<evidence type="ECO:0000256" key="4">
    <source>
        <dbReference type="ARBA" id="ARBA00022511"/>
    </source>
</evidence>
<keyword evidence="8" id="KW-0732">Signal</keyword>
<evidence type="ECO:0000256" key="10">
    <source>
        <dbReference type="ARBA" id="ARBA00022870"/>
    </source>
</evidence>
<evidence type="ECO:0000256" key="15">
    <source>
        <dbReference type="ARBA" id="ARBA00023157"/>
    </source>
</evidence>